<keyword evidence="1" id="KW-0175">Coiled coil</keyword>
<dbReference type="RefSeq" id="WP_005908608.1">
    <property type="nucleotide sequence ID" value="NZ_AKCE01000002.1"/>
</dbReference>
<dbReference type="SUPFAM" id="SSF101082">
    <property type="entry name" value="Typo IV secretion system protein TraC"/>
    <property type="match status" value="1"/>
</dbReference>
<organism evidence="2 3">
    <name type="scientific">Fusobacterium animalis F0419</name>
    <dbReference type="NCBI Taxonomy" id="999414"/>
    <lineage>
        <taxon>Bacteria</taxon>
        <taxon>Fusobacteriati</taxon>
        <taxon>Fusobacteriota</taxon>
        <taxon>Fusobacteriia</taxon>
        <taxon>Fusobacteriales</taxon>
        <taxon>Fusobacteriaceae</taxon>
        <taxon>Fusobacterium</taxon>
    </lineage>
</organism>
<evidence type="ECO:0000313" key="2">
    <source>
        <dbReference type="EMBL" id="EHO79974.1"/>
    </source>
</evidence>
<dbReference type="PATRIC" id="fig|999414.3.peg.6"/>
<evidence type="ECO:0000256" key="1">
    <source>
        <dbReference type="SAM" id="Coils"/>
    </source>
</evidence>
<reference evidence="2 3" key="1">
    <citation type="submission" date="2011-12" db="EMBL/GenBank/DDBJ databases">
        <title>The Genome Sequence of Fusobacterium nucleatum subsp. animalis OT 420.</title>
        <authorList>
            <consortium name="The Broad Institute Genome Sequencing Platform"/>
            <person name="Earl A."/>
            <person name="Ward D."/>
            <person name="Feldgarden M."/>
            <person name="Gevers D."/>
            <person name="Izard J."/>
            <person name="Blanton J.M."/>
            <person name="Mathney J."/>
            <person name="Tanner A.C."/>
            <person name="Dewhirst F.E."/>
            <person name="Young S.K."/>
            <person name="Zeng Q."/>
            <person name="Gargeya S."/>
            <person name="Fitzgerald M."/>
            <person name="Haas B."/>
            <person name="Abouelleil A."/>
            <person name="Alvarado L."/>
            <person name="Arachchi H.M."/>
            <person name="Berlin A."/>
            <person name="Chapman S.B."/>
            <person name="Gearin G."/>
            <person name="Goldberg J."/>
            <person name="Griggs A."/>
            <person name="Gujja S."/>
            <person name="Hansen M."/>
            <person name="Heiman D."/>
            <person name="Howarth C."/>
            <person name="Larimer J."/>
            <person name="Lui A."/>
            <person name="MacDonald P.J.P."/>
            <person name="McCowen C."/>
            <person name="Montmayeur A."/>
            <person name="Murphy C."/>
            <person name="Neiman D."/>
            <person name="Pearson M."/>
            <person name="Priest M."/>
            <person name="Roberts A."/>
            <person name="Saif S."/>
            <person name="Shea T."/>
            <person name="Sisk P."/>
            <person name="Stolte C."/>
            <person name="Sykes S."/>
            <person name="Wortman J."/>
            <person name="Nusbaum C."/>
            <person name="Birren B."/>
        </authorList>
    </citation>
    <scope>NUCLEOTIDE SEQUENCE [LARGE SCALE GENOMIC DNA]</scope>
    <source>
        <strain evidence="3">F0419</strain>
    </source>
</reference>
<dbReference type="Proteomes" id="UP000004565">
    <property type="component" value="Unassembled WGS sequence"/>
</dbReference>
<comment type="caution">
    <text evidence="2">The sequence shown here is derived from an EMBL/GenBank/DDBJ whole genome shotgun (WGS) entry which is preliminary data.</text>
</comment>
<evidence type="ECO:0000313" key="3">
    <source>
        <dbReference type="Proteomes" id="UP000004565"/>
    </source>
</evidence>
<feature type="coiled-coil region" evidence="1">
    <location>
        <begin position="217"/>
        <end position="248"/>
    </location>
</feature>
<dbReference type="AlphaFoldDB" id="H1HC05"/>
<sequence>MKKIKILIMALLLIGISVNSTAGIFKGRGSSAGLKKIITILVAMQAKQALMATDLGKELNEAIQQTQNQLKQIEMEMTNMMDLGQELTTGQLMKIQQDYQELMNIQNQFKDTISSFKNFEKSFKNTYEDFKNLEGLSPEEYMRKADDLLSATKDITKSSFAIAGLGDPDRLANDTQRISELMKAANTAEGQKAVLQAGVNMAAEQTKVLLELRTLLASSLKTQNAEEMRRIQNEKAELEHEKAVMTYRPSKEYKKPNLLNGRKW</sequence>
<name>H1HC05_9FUSO</name>
<dbReference type="HOGENOM" id="CLU_1052738_0_0_0"/>
<protein>
    <submittedName>
        <fullName evidence="2">P-type conjugative transfer protein TrbJ</fullName>
    </submittedName>
</protein>
<dbReference type="EMBL" id="AGEH01000001">
    <property type="protein sequence ID" value="EHO79974.1"/>
    <property type="molecule type" value="Genomic_DNA"/>
</dbReference>
<feature type="coiled-coil region" evidence="1">
    <location>
        <begin position="56"/>
        <end position="83"/>
    </location>
</feature>
<proteinExistence type="predicted"/>
<gene>
    <name evidence="2" type="ORF">HMPREF9942_00006</name>
</gene>
<accession>H1HC05</accession>